<name>A0A4S9UE01_AURPU</name>
<dbReference type="Pfam" id="PF02133">
    <property type="entry name" value="Transp_cyt_pur"/>
    <property type="match status" value="1"/>
</dbReference>
<evidence type="ECO:0000256" key="5">
    <source>
        <dbReference type="ARBA" id="ARBA00022692"/>
    </source>
</evidence>
<keyword evidence="6 9" id="KW-1133">Transmembrane helix</keyword>
<feature type="transmembrane region" description="Helical" evidence="9">
    <location>
        <begin position="449"/>
        <end position="470"/>
    </location>
</feature>
<comment type="subcellular location">
    <subcellularLocation>
        <location evidence="1">Membrane</location>
        <topology evidence="1">Multi-pass membrane protein</topology>
    </subcellularLocation>
</comment>
<sequence length="562" mass="61527">MSHVHDLEKNPVESGVGSIPSSGEYPYEEAAVPGESFEYGDGYYAKMQRLAGKFNIEQRGIERVPENERTETGIKALLNVMTMWLSANMVVSSFAIGILGPGLFFTGFADGILCILFFNIIGIIPVSFFSAMGPKFGLRQMVLSRFWFGWYGVKLIAIFNVIACIGWSSVNSIVGAQLLNTVNSDVPGWAGILIIAFCTFAITLFGYKIVHAYEFWSWIPTFIVFLITIGVFAKTGDFYNIPWETGKTEMGAVLSFGATIYGFATGWTSYAADYTVYQPSTQKRWKVFLFTFVGLLFPLLFTQMLGLAVMTATTINDGDNIYAAGYKKSSTGGLLGAVLIPHLGGFGKFCLVILALSIIANNCPNIYSVGLTVQVFGKWIQRLPRFILTLVATGVYIAIAIPGYSHFEAVLENFVSLFLFFSLFLPPPLFDPSTPPPPPTLSSMVYSMLTALLMNFIGYWLAIYTGVAFADHFVFKRSLEAYNISNYDKPQNLAIGIAAVIAFCFGVCGFVLGMSQTWFVGPIALTAGDAPYGGDVGSALGFAFGFTSYLILRPLELKFIGR</sequence>
<feature type="transmembrane region" description="Helical" evidence="9">
    <location>
        <begin position="148"/>
        <end position="168"/>
    </location>
</feature>
<dbReference type="GO" id="GO:0015851">
    <property type="term" value="P:nucleobase transport"/>
    <property type="evidence" value="ECO:0007669"/>
    <property type="project" value="UniProtKB-ARBA"/>
</dbReference>
<dbReference type="PANTHER" id="PTHR31806:SF1">
    <property type="entry name" value="PURINE-CYTOSINE PERMEASE FCY2-RELATED"/>
    <property type="match status" value="1"/>
</dbReference>
<dbReference type="CDD" id="cd11484">
    <property type="entry name" value="SLC-NCS1sbd_CobB-like"/>
    <property type="match status" value="1"/>
</dbReference>
<comment type="caution">
    <text evidence="10">The sequence shown here is derived from an EMBL/GenBank/DDBJ whole genome shotgun (WGS) entry which is preliminary data.</text>
</comment>
<dbReference type="PANTHER" id="PTHR31806">
    <property type="entry name" value="PURINE-CYTOSINE PERMEASE FCY2-RELATED"/>
    <property type="match status" value="1"/>
</dbReference>
<feature type="transmembrane region" description="Helical" evidence="9">
    <location>
        <begin position="532"/>
        <end position="552"/>
    </location>
</feature>
<evidence type="ECO:0000313" key="10">
    <source>
        <dbReference type="EMBL" id="THZ36604.1"/>
    </source>
</evidence>
<dbReference type="GO" id="GO:0005886">
    <property type="term" value="C:plasma membrane"/>
    <property type="evidence" value="ECO:0007669"/>
    <property type="project" value="TreeGrafter"/>
</dbReference>
<dbReference type="InterPro" id="IPR001248">
    <property type="entry name" value="Pur-cyt_permease"/>
</dbReference>
<feature type="region of interest" description="Disordered" evidence="8">
    <location>
        <begin position="1"/>
        <end position="21"/>
    </location>
</feature>
<dbReference type="FunFam" id="1.10.4160.10:FF:000002">
    <property type="entry name" value="Purine-cytosine permease fcyB"/>
    <property type="match status" value="1"/>
</dbReference>
<accession>A0A4S9UE01</accession>
<evidence type="ECO:0000256" key="1">
    <source>
        <dbReference type="ARBA" id="ARBA00004141"/>
    </source>
</evidence>
<keyword evidence="7 9" id="KW-0472">Membrane</keyword>
<feature type="transmembrane region" description="Helical" evidence="9">
    <location>
        <begin position="76"/>
        <end position="98"/>
    </location>
</feature>
<keyword evidence="4" id="KW-0597">Phosphoprotein</keyword>
<feature type="transmembrane region" description="Helical" evidence="9">
    <location>
        <begin position="104"/>
        <end position="128"/>
    </location>
</feature>
<evidence type="ECO:0000313" key="11">
    <source>
        <dbReference type="Proteomes" id="UP000310121"/>
    </source>
</evidence>
<dbReference type="GO" id="GO:0000329">
    <property type="term" value="C:fungal-type vacuole membrane"/>
    <property type="evidence" value="ECO:0007669"/>
    <property type="project" value="TreeGrafter"/>
</dbReference>
<feature type="transmembrane region" description="Helical" evidence="9">
    <location>
        <begin position="188"/>
        <end position="208"/>
    </location>
</feature>
<feature type="transmembrane region" description="Helical" evidence="9">
    <location>
        <begin position="332"/>
        <end position="356"/>
    </location>
</feature>
<keyword evidence="5 9" id="KW-0812">Transmembrane</keyword>
<dbReference type="InterPro" id="IPR026030">
    <property type="entry name" value="Pur-cyt_permease_Fcy2/21/22"/>
</dbReference>
<evidence type="ECO:0000256" key="4">
    <source>
        <dbReference type="ARBA" id="ARBA00022553"/>
    </source>
</evidence>
<dbReference type="PIRSF" id="PIRSF002744">
    <property type="entry name" value="Pur-cyt_permease"/>
    <property type="match status" value="1"/>
</dbReference>
<dbReference type="AlphaFoldDB" id="A0A4S9UE01"/>
<dbReference type="GO" id="GO:0022857">
    <property type="term" value="F:transmembrane transporter activity"/>
    <property type="evidence" value="ECO:0007669"/>
    <property type="project" value="InterPro"/>
</dbReference>
<feature type="compositionally biased region" description="Basic and acidic residues" evidence="8">
    <location>
        <begin position="1"/>
        <end position="11"/>
    </location>
</feature>
<evidence type="ECO:0000256" key="3">
    <source>
        <dbReference type="ARBA" id="ARBA00022448"/>
    </source>
</evidence>
<proteinExistence type="inferred from homology"/>
<feature type="transmembrane region" description="Helical" evidence="9">
    <location>
        <begin position="491"/>
        <end position="512"/>
    </location>
</feature>
<organism evidence="10 11">
    <name type="scientific">Aureobasidium pullulans</name>
    <name type="common">Black yeast</name>
    <name type="synonym">Pullularia pullulans</name>
    <dbReference type="NCBI Taxonomy" id="5580"/>
    <lineage>
        <taxon>Eukaryota</taxon>
        <taxon>Fungi</taxon>
        <taxon>Dikarya</taxon>
        <taxon>Ascomycota</taxon>
        <taxon>Pezizomycotina</taxon>
        <taxon>Dothideomycetes</taxon>
        <taxon>Dothideomycetidae</taxon>
        <taxon>Dothideales</taxon>
        <taxon>Saccotheciaceae</taxon>
        <taxon>Aureobasidium</taxon>
    </lineage>
</organism>
<dbReference type="Gene3D" id="1.10.4160.10">
    <property type="entry name" value="Hydantoin permease"/>
    <property type="match status" value="2"/>
</dbReference>
<evidence type="ECO:0000256" key="9">
    <source>
        <dbReference type="SAM" id="Phobius"/>
    </source>
</evidence>
<feature type="transmembrane region" description="Helical" evidence="9">
    <location>
        <begin position="386"/>
        <end position="404"/>
    </location>
</feature>
<evidence type="ECO:0000256" key="2">
    <source>
        <dbReference type="ARBA" id="ARBA00008974"/>
    </source>
</evidence>
<dbReference type="Proteomes" id="UP000310121">
    <property type="component" value="Unassembled WGS sequence"/>
</dbReference>
<keyword evidence="3" id="KW-0813">Transport</keyword>
<reference evidence="10 11" key="1">
    <citation type="submission" date="2018-10" db="EMBL/GenBank/DDBJ databases">
        <title>Fifty Aureobasidium pullulans genomes reveal a recombining polyextremotolerant generalist.</title>
        <authorList>
            <person name="Gostincar C."/>
            <person name="Turk M."/>
            <person name="Zajc J."/>
            <person name="Gunde-Cimerman N."/>
        </authorList>
    </citation>
    <scope>NUCLEOTIDE SEQUENCE [LARGE SCALE GENOMIC DNA]</scope>
    <source>
        <strain evidence="10 11">EXF-3844</strain>
    </source>
</reference>
<gene>
    <name evidence="10" type="ORF">D6C90_06952</name>
</gene>
<protein>
    <submittedName>
        <fullName evidence="10">Purine-cytosine permease</fullName>
    </submittedName>
</protein>
<comment type="similarity">
    <text evidence="2">Belongs to the purine-cytosine permease (2.A.39) family.</text>
</comment>
<feature type="transmembrane region" description="Helical" evidence="9">
    <location>
        <begin position="215"/>
        <end position="233"/>
    </location>
</feature>
<evidence type="ECO:0000256" key="8">
    <source>
        <dbReference type="SAM" id="MobiDB-lite"/>
    </source>
</evidence>
<feature type="transmembrane region" description="Helical" evidence="9">
    <location>
        <begin position="287"/>
        <end position="312"/>
    </location>
</feature>
<evidence type="ECO:0000256" key="6">
    <source>
        <dbReference type="ARBA" id="ARBA00022989"/>
    </source>
</evidence>
<feature type="transmembrane region" description="Helical" evidence="9">
    <location>
        <begin position="253"/>
        <end position="275"/>
    </location>
</feature>
<dbReference type="EMBL" id="QZBN01000781">
    <property type="protein sequence ID" value="THZ36604.1"/>
    <property type="molecule type" value="Genomic_DNA"/>
</dbReference>
<feature type="transmembrane region" description="Helical" evidence="9">
    <location>
        <begin position="411"/>
        <end position="429"/>
    </location>
</feature>
<evidence type="ECO:0000256" key="7">
    <source>
        <dbReference type="ARBA" id="ARBA00023136"/>
    </source>
</evidence>